<proteinExistence type="predicted"/>
<dbReference type="EMBL" id="CM055102">
    <property type="protein sequence ID" value="KAJ7537910.1"/>
    <property type="molecule type" value="Genomic_DNA"/>
</dbReference>
<comment type="caution">
    <text evidence="1">The sequence shown here is derived from an EMBL/GenBank/DDBJ whole genome shotgun (WGS) entry which is preliminary data.</text>
</comment>
<organism evidence="1 2">
    <name type="scientific">Diphasiastrum complanatum</name>
    <name type="common">Issler's clubmoss</name>
    <name type="synonym">Lycopodium complanatum</name>
    <dbReference type="NCBI Taxonomy" id="34168"/>
    <lineage>
        <taxon>Eukaryota</taxon>
        <taxon>Viridiplantae</taxon>
        <taxon>Streptophyta</taxon>
        <taxon>Embryophyta</taxon>
        <taxon>Tracheophyta</taxon>
        <taxon>Lycopodiopsida</taxon>
        <taxon>Lycopodiales</taxon>
        <taxon>Lycopodiaceae</taxon>
        <taxon>Lycopodioideae</taxon>
        <taxon>Diphasiastrum</taxon>
    </lineage>
</organism>
<gene>
    <name evidence="1" type="ORF">O6H91_11G027500</name>
</gene>
<protein>
    <submittedName>
        <fullName evidence="1">Uncharacterized protein</fullName>
    </submittedName>
</protein>
<accession>A0ACC2C7D0</accession>
<keyword evidence="2" id="KW-1185">Reference proteome</keyword>
<dbReference type="Proteomes" id="UP001162992">
    <property type="component" value="Chromosome 11"/>
</dbReference>
<evidence type="ECO:0000313" key="1">
    <source>
        <dbReference type="EMBL" id="KAJ7537910.1"/>
    </source>
</evidence>
<sequence>MKRPLKGTPHPRPRKPLEVITNRQAAVTVKKQIKKEAVSFQKSVDKAGNSPLRRLHVVHNNVTKLVQQIDGMVVGAHKLKLAGKLSAQEIDSFLKAISQIENTMQEWNNLFVQAAKRPPSQLEGCPRNTEVEYRVANQQMQELSLGQSNQCLLSSSPLVPESSENLNKTRTVLLFLTPDQPPPSSIRKKVTFARDPLIKSCSAPSSPRSVRGTAINPDCTPSLNGLDSTLKSASTFDFPLTPAMPSPPRSVMIRRPSLSSSSSCPSTPSFAQCKTDHSEDLATPRPPIDILAKYPKWFSQFQSSGGKSSSASSGIDTISPPRTCALIKPSPFSSSDQEHDLPLKSPMLALSSPFHTPGLVLTLPKFGGNSKLDEESLEKWGW</sequence>
<name>A0ACC2C7D0_DIPCM</name>
<reference evidence="2" key="1">
    <citation type="journal article" date="2024" name="Proc. Natl. Acad. Sci. U.S.A.">
        <title>Extraordinary preservation of gene collinearity over three hundred million years revealed in homosporous lycophytes.</title>
        <authorList>
            <person name="Li C."/>
            <person name="Wickell D."/>
            <person name="Kuo L.Y."/>
            <person name="Chen X."/>
            <person name="Nie B."/>
            <person name="Liao X."/>
            <person name="Peng D."/>
            <person name="Ji J."/>
            <person name="Jenkins J."/>
            <person name="Williams M."/>
            <person name="Shu S."/>
            <person name="Plott C."/>
            <person name="Barry K."/>
            <person name="Rajasekar S."/>
            <person name="Grimwood J."/>
            <person name="Han X."/>
            <person name="Sun S."/>
            <person name="Hou Z."/>
            <person name="He W."/>
            <person name="Dai G."/>
            <person name="Sun C."/>
            <person name="Schmutz J."/>
            <person name="Leebens-Mack J.H."/>
            <person name="Li F.W."/>
            <person name="Wang L."/>
        </authorList>
    </citation>
    <scope>NUCLEOTIDE SEQUENCE [LARGE SCALE GENOMIC DNA]</scope>
    <source>
        <strain evidence="2">cv. PW_Plant_1</strain>
    </source>
</reference>
<evidence type="ECO:0000313" key="2">
    <source>
        <dbReference type="Proteomes" id="UP001162992"/>
    </source>
</evidence>